<dbReference type="EMBL" id="SSTE01018746">
    <property type="protein sequence ID" value="KAA0038342.1"/>
    <property type="molecule type" value="Genomic_DNA"/>
</dbReference>
<sequence length="349" mass="39271">MMFKKSSMNKRPEESCASDGSGLKTKGKVEDVDAMFGLMGGIPDRSKYKQLEMPIFSSVIPKFWVYRAKHYFTINELTEAEKVKVVVVSFAQDKVDCFGARLICIQQDGSYTNYVKKFSNYSGPLPEMAESVLMDAFVTGLEPTLQAEKKTEKKRQLGGDTETEVVELKTLEVMRKMEITLRTILGFTSKGTMKLNGILRGREVIILNGIVEELKLPLAKETNFGVTIGDGSAPEGRGICKHVEIKLPELTTTIANFLAIELGKIDVLGMQWLSTTGFMGMHWPSTTMTFMVRKSQIILKGEPTLEKIERSLKMITKTWEVEDQGFLLEFQNMEFEEGTEDGSEYKTKI</sequence>
<dbReference type="OrthoDB" id="1934862at2759"/>
<protein>
    <submittedName>
        <fullName evidence="3">Ty3-gypsy retrotransposon protein</fullName>
    </submittedName>
</protein>
<accession>A0A5D3BCM6</accession>
<evidence type="ECO:0000313" key="3">
    <source>
        <dbReference type="EMBL" id="TYJ97053.1"/>
    </source>
</evidence>
<comment type="caution">
    <text evidence="3">The sequence shown here is derived from an EMBL/GenBank/DDBJ whole genome shotgun (WGS) entry which is preliminary data.</text>
</comment>
<evidence type="ECO:0000256" key="1">
    <source>
        <dbReference type="SAM" id="MobiDB-lite"/>
    </source>
</evidence>
<gene>
    <name evidence="3" type="ORF">E5676_scaffold506G001200</name>
    <name evidence="2" type="ORF">E6C27_scaffold270G002170</name>
</gene>
<proteinExistence type="predicted"/>
<name>A0A5D3BCM6_CUCMM</name>
<feature type="region of interest" description="Disordered" evidence="1">
    <location>
        <begin position="1"/>
        <end position="24"/>
    </location>
</feature>
<dbReference type="Proteomes" id="UP000321947">
    <property type="component" value="Unassembled WGS sequence"/>
</dbReference>
<organism evidence="3 5">
    <name type="scientific">Cucumis melo var. makuwa</name>
    <name type="common">Oriental melon</name>
    <dbReference type="NCBI Taxonomy" id="1194695"/>
    <lineage>
        <taxon>Eukaryota</taxon>
        <taxon>Viridiplantae</taxon>
        <taxon>Streptophyta</taxon>
        <taxon>Embryophyta</taxon>
        <taxon>Tracheophyta</taxon>
        <taxon>Spermatophyta</taxon>
        <taxon>Magnoliopsida</taxon>
        <taxon>eudicotyledons</taxon>
        <taxon>Gunneridae</taxon>
        <taxon>Pentapetalae</taxon>
        <taxon>rosids</taxon>
        <taxon>fabids</taxon>
        <taxon>Cucurbitales</taxon>
        <taxon>Cucurbitaceae</taxon>
        <taxon>Benincaseae</taxon>
        <taxon>Cucumis</taxon>
    </lineage>
</organism>
<dbReference type="AlphaFoldDB" id="A0A5D3BCM6"/>
<evidence type="ECO:0000313" key="5">
    <source>
        <dbReference type="Proteomes" id="UP000321947"/>
    </source>
</evidence>
<evidence type="ECO:0000313" key="4">
    <source>
        <dbReference type="Proteomes" id="UP000321393"/>
    </source>
</evidence>
<evidence type="ECO:0000313" key="2">
    <source>
        <dbReference type="EMBL" id="KAA0038342.1"/>
    </source>
</evidence>
<dbReference type="Proteomes" id="UP000321393">
    <property type="component" value="Unassembled WGS sequence"/>
</dbReference>
<reference evidence="4 5" key="1">
    <citation type="submission" date="2019-08" db="EMBL/GenBank/DDBJ databases">
        <title>Draft genome sequences of two oriental melons (Cucumis melo L. var makuwa).</title>
        <authorList>
            <person name="Kwon S.-Y."/>
        </authorList>
    </citation>
    <scope>NUCLEOTIDE SEQUENCE [LARGE SCALE GENOMIC DNA]</scope>
    <source>
        <strain evidence="5">cv. Chang Bougi</strain>
        <strain evidence="4">cv. SW 3</strain>
        <tissue evidence="3">Leaf</tissue>
    </source>
</reference>
<dbReference type="EMBL" id="SSTD01019069">
    <property type="protein sequence ID" value="TYJ97053.1"/>
    <property type="molecule type" value="Genomic_DNA"/>
</dbReference>